<organism evidence="1 2">
    <name type="scientific">Pseudomonas jessenii</name>
    <dbReference type="NCBI Taxonomy" id="77298"/>
    <lineage>
        <taxon>Bacteria</taxon>
        <taxon>Pseudomonadati</taxon>
        <taxon>Pseudomonadota</taxon>
        <taxon>Gammaproteobacteria</taxon>
        <taxon>Pseudomonadales</taxon>
        <taxon>Pseudomonadaceae</taxon>
        <taxon>Pseudomonas</taxon>
    </lineage>
</organism>
<dbReference type="AlphaFoldDB" id="A0A2W0EB50"/>
<proteinExistence type="predicted"/>
<gene>
    <name evidence="1" type="ORF">CRX42_31890</name>
</gene>
<reference evidence="1 2" key="1">
    <citation type="journal article" date="2018" name="Appl. Microbiol. Biotechnol.">
        <title>Characterization of the caprolactam degradation pathway in Pseudomonas jessenii using mass spectrometry-based proteomics.</title>
        <authorList>
            <person name="Otzen M."/>
            <person name="Palacio C."/>
            <person name="Janssen D.B."/>
        </authorList>
    </citation>
    <scope>NUCLEOTIDE SEQUENCE [LARGE SCALE GENOMIC DNA]</scope>
    <source>
        <strain evidence="1 2">GO3</strain>
    </source>
</reference>
<dbReference type="Proteomes" id="UP000247437">
    <property type="component" value="Unassembled WGS sequence"/>
</dbReference>
<comment type="caution">
    <text evidence="1">The sequence shown here is derived from an EMBL/GenBank/DDBJ whole genome shotgun (WGS) entry which is preliminary data.</text>
</comment>
<dbReference type="EMBL" id="PDLL01000818">
    <property type="protein sequence ID" value="PYY66530.1"/>
    <property type="molecule type" value="Genomic_DNA"/>
</dbReference>
<evidence type="ECO:0000313" key="1">
    <source>
        <dbReference type="EMBL" id="PYY66530.1"/>
    </source>
</evidence>
<protein>
    <submittedName>
        <fullName evidence="1">Uncharacterized protein</fullName>
    </submittedName>
</protein>
<accession>A0A2W0EB50</accession>
<name>A0A2W0EB50_PSEJE</name>
<evidence type="ECO:0000313" key="2">
    <source>
        <dbReference type="Proteomes" id="UP000247437"/>
    </source>
</evidence>
<sequence length="85" mass="9160">MWRGGLPPFDCAAGVNLMTVVTGFGVASQPNGGKPPRHKVLHAPRQCVAIQISGPAKNPNTDPEHSPCNNWQRLSMIHLPPQECP</sequence>